<evidence type="ECO:0000259" key="1">
    <source>
        <dbReference type="Pfam" id="PF01814"/>
    </source>
</evidence>
<organism evidence="2 3">
    <name type="scientific">Streptomyces hazeniae</name>
    <dbReference type="NCBI Taxonomy" id="3075538"/>
    <lineage>
        <taxon>Bacteria</taxon>
        <taxon>Bacillati</taxon>
        <taxon>Actinomycetota</taxon>
        <taxon>Actinomycetes</taxon>
        <taxon>Kitasatosporales</taxon>
        <taxon>Streptomycetaceae</taxon>
        <taxon>Streptomyces</taxon>
    </lineage>
</organism>
<accession>A0ABU2NLP1</accession>
<gene>
    <name evidence="2" type="ORF">RM572_00045</name>
</gene>
<evidence type="ECO:0000313" key="3">
    <source>
        <dbReference type="Proteomes" id="UP001183414"/>
    </source>
</evidence>
<evidence type="ECO:0000313" key="2">
    <source>
        <dbReference type="EMBL" id="MDT0377168.1"/>
    </source>
</evidence>
<comment type="caution">
    <text evidence="2">The sequence shown here is derived from an EMBL/GenBank/DDBJ whole genome shotgun (WGS) entry which is preliminary data.</text>
</comment>
<reference evidence="3" key="1">
    <citation type="submission" date="2023-07" db="EMBL/GenBank/DDBJ databases">
        <title>30 novel species of actinomycetes from the DSMZ collection.</title>
        <authorList>
            <person name="Nouioui I."/>
        </authorList>
    </citation>
    <scope>NUCLEOTIDE SEQUENCE [LARGE SCALE GENOMIC DNA]</scope>
    <source>
        <strain evidence="3">DSM 42041</strain>
    </source>
</reference>
<dbReference type="EMBL" id="JAVREQ010000001">
    <property type="protein sequence ID" value="MDT0377168.1"/>
    <property type="molecule type" value="Genomic_DNA"/>
</dbReference>
<name>A0ABU2NLP1_9ACTN</name>
<dbReference type="Proteomes" id="UP001183414">
    <property type="component" value="Unassembled WGS sequence"/>
</dbReference>
<dbReference type="CDD" id="cd12108">
    <property type="entry name" value="Hr-like"/>
    <property type="match status" value="1"/>
</dbReference>
<dbReference type="Gene3D" id="1.20.120.520">
    <property type="entry name" value="nmb1532 protein domain like"/>
    <property type="match status" value="1"/>
</dbReference>
<feature type="domain" description="Hemerythrin-like" evidence="1">
    <location>
        <begin position="19"/>
        <end position="145"/>
    </location>
</feature>
<keyword evidence="3" id="KW-1185">Reference proteome</keyword>
<dbReference type="InterPro" id="IPR012312">
    <property type="entry name" value="Hemerythrin-like"/>
</dbReference>
<proteinExistence type="predicted"/>
<dbReference type="RefSeq" id="WP_311671179.1">
    <property type="nucleotide sequence ID" value="NZ_JAVREQ010000001.1"/>
</dbReference>
<sequence>MPSQPSQPPTALPPAHLTMVLAHRAMVHDLDRIATVADELAQTPDASRTAALRRYVERVFHIIEHHHGGEDAHLWPLLRERGGDPEALALLDAEHEELAKALHVWHEAVHRLDADPATAVDLAARTREVHERLAAHAADEERELTGRLAPVLDAAAWKGFATHMRRTAPGWTLRFMPAWLAAVAEPHERAGIPARPLARLFGPSLARAQRTVFAPHG</sequence>
<dbReference type="Pfam" id="PF01814">
    <property type="entry name" value="Hemerythrin"/>
    <property type="match status" value="1"/>
</dbReference>
<protein>
    <submittedName>
        <fullName evidence="2">Hemerythrin domain-containing protein</fullName>
    </submittedName>
</protein>